<dbReference type="InterPro" id="IPR014923">
    <property type="entry name" value="DUF1802"/>
</dbReference>
<dbReference type="Proteomes" id="UP000287394">
    <property type="component" value="Chromosome"/>
</dbReference>
<organism evidence="1 2">
    <name type="scientific">Capsulimonas corticalis</name>
    <dbReference type="NCBI Taxonomy" id="2219043"/>
    <lineage>
        <taxon>Bacteria</taxon>
        <taxon>Bacillati</taxon>
        <taxon>Armatimonadota</taxon>
        <taxon>Armatimonadia</taxon>
        <taxon>Capsulimonadales</taxon>
        <taxon>Capsulimonadaceae</taxon>
        <taxon>Capsulimonas</taxon>
    </lineage>
</organism>
<keyword evidence="2" id="KW-1185">Reference proteome</keyword>
<dbReference type="KEGG" id="ccot:CCAX7_65260"/>
<dbReference type="AlphaFoldDB" id="A0A402CR15"/>
<protein>
    <submittedName>
        <fullName evidence="1">Uncharacterized protein</fullName>
    </submittedName>
</protein>
<sequence length="193" mass="22427">MLPETLTTALKEWAVVQRSLLEGHQLMLLRKGGIIEETGDFDLKANHFLIYPNYAHETERLGDLQPCFGEWLREEEERRPSTGFVRIEAAAEVTDVIRVDDREKMIKLAPQHIWSRQFIDGRYDWEPYKPIFLLLLRAYALPKAHVLPILPDYGGCRSWIEIVEPISTVGAAPAVSDERFERRRTLTRKLLED</sequence>
<dbReference type="EMBL" id="AP025739">
    <property type="protein sequence ID" value="BDI34475.1"/>
    <property type="molecule type" value="Genomic_DNA"/>
</dbReference>
<gene>
    <name evidence="1" type="ORF">CCAX7_65260</name>
</gene>
<name>A0A402CR15_9BACT</name>
<dbReference type="OrthoDB" id="9808776at2"/>
<proteinExistence type="predicted"/>
<dbReference type="Pfam" id="PF08819">
    <property type="entry name" value="DUF1802"/>
    <property type="match status" value="1"/>
</dbReference>
<evidence type="ECO:0000313" key="2">
    <source>
        <dbReference type="Proteomes" id="UP000287394"/>
    </source>
</evidence>
<evidence type="ECO:0000313" key="1">
    <source>
        <dbReference type="EMBL" id="BDI34475.1"/>
    </source>
</evidence>
<reference evidence="1 2" key="1">
    <citation type="journal article" date="2019" name="Int. J. Syst. Evol. Microbiol.">
        <title>Capsulimonas corticalis gen. nov., sp. nov., an aerobic capsulated bacterium, of a novel bacterial order, Capsulimonadales ord. nov., of the class Armatimonadia of the phylum Armatimonadetes.</title>
        <authorList>
            <person name="Li J."/>
            <person name="Kudo C."/>
            <person name="Tonouchi A."/>
        </authorList>
    </citation>
    <scope>NUCLEOTIDE SEQUENCE [LARGE SCALE GENOMIC DNA]</scope>
    <source>
        <strain evidence="1 2">AX-7</strain>
    </source>
</reference>
<dbReference type="RefSeq" id="WP_119319836.1">
    <property type="nucleotide sequence ID" value="NZ_AP025739.1"/>
</dbReference>
<accession>A0A402CR15</accession>